<dbReference type="KEGG" id="bvi:Bcep1808_6824"/>
<name>A4JTV8_BURVG</name>
<accession>A4JTV8</accession>
<evidence type="ECO:0000313" key="1">
    <source>
        <dbReference type="EMBL" id="ABO59711.1"/>
    </source>
</evidence>
<geneLocation type="plasmid" evidence="1 2">
    <name>pBVIE01</name>
</geneLocation>
<sequence>MQLEILQQLMSDLDLTPTTLQPRDMVPLFPDVASFDVTVEVTNKNFVVGDLMKSERVSSASHLLEVPNEITNRATPAASAAWKVRLKTGVTLIMVGRVEPAGSMFSSLHIAMEVHVVEDELFVPFVEDFAVERCRRSALGSLQTQMEHYCKSVAALLDGTKGERASFIVREIEKSFSKELSATLVDL</sequence>
<organism evidence="1 2">
    <name type="scientific">Burkholderia vietnamiensis (strain G4 / LMG 22486)</name>
    <name type="common">Burkholderia cepacia (strain R1808)</name>
    <dbReference type="NCBI Taxonomy" id="269482"/>
    <lineage>
        <taxon>Bacteria</taxon>
        <taxon>Pseudomonadati</taxon>
        <taxon>Pseudomonadota</taxon>
        <taxon>Betaproteobacteria</taxon>
        <taxon>Burkholderiales</taxon>
        <taxon>Burkholderiaceae</taxon>
        <taxon>Burkholderia</taxon>
        <taxon>Burkholderia cepacia complex</taxon>
    </lineage>
</organism>
<dbReference type="HOGENOM" id="CLU_1445129_0_0_4"/>
<keyword evidence="1" id="KW-0614">Plasmid</keyword>
<reference evidence="1 2" key="1">
    <citation type="submission" date="2007-03" db="EMBL/GenBank/DDBJ databases">
        <title>Complete sequence of plasmid pBVIE01 of Burkholderia vietnamiensis G4.</title>
        <authorList>
            <consortium name="US DOE Joint Genome Institute"/>
            <person name="Copeland A."/>
            <person name="Lucas S."/>
            <person name="Lapidus A."/>
            <person name="Barry K."/>
            <person name="Detter J.C."/>
            <person name="Glavina del Rio T."/>
            <person name="Hammon N."/>
            <person name="Israni S."/>
            <person name="Dalin E."/>
            <person name="Tice H."/>
            <person name="Pitluck S."/>
            <person name="Chain P."/>
            <person name="Malfatti S."/>
            <person name="Shin M."/>
            <person name="Vergez L."/>
            <person name="Schmutz J."/>
            <person name="Larimer F."/>
            <person name="Land M."/>
            <person name="Hauser L."/>
            <person name="Kyrpides N."/>
            <person name="Tiedje J."/>
            <person name="Richardson P."/>
        </authorList>
    </citation>
    <scope>NUCLEOTIDE SEQUENCE [LARGE SCALE GENOMIC DNA]</scope>
    <source>
        <strain evidence="2">G4 / LMG 22486</strain>
        <plasmid evidence="1 2">pBVIE01</plasmid>
    </source>
</reference>
<dbReference type="EMBL" id="CP000617">
    <property type="protein sequence ID" value="ABO59711.1"/>
    <property type="molecule type" value="Genomic_DNA"/>
</dbReference>
<protein>
    <submittedName>
        <fullName evidence="1">Uncharacterized protein</fullName>
    </submittedName>
</protein>
<gene>
    <name evidence="1" type="ordered locus">Bcep1808_6824</name>
</gene>
<dbReference type="Proteomes" id="UP000002287">
    <property type="component" value="Plasmid pBVIE01"/>
</dbReference>
<proteinExistence type="predicted"/>
<dbReference type="AlphaFoldDB" id="A4JTV8"/>
<evidence type="ECO:0000313" key="2">
    <source>
        <dbReference type="Proteomes" id="UP000002287"/>
    </source>
</evidence>